<evidence type="ECO:0000313" key="4">
    <source>
        <dbReference type="EMBL" id="TPG59462.1"/>
    </source>
</evidence>
<keyword evidence="5" id="KW-1185">Reference proteome</keyword>
<dbReference type="OrthoDB" id="1942479at2"/>
<gene>
    <name evidence="4" type="ORF">EAH73_21350</name>
</gene>
<dbReference type="PROSITE" id="PS51257">
    <property type="entry name" value="PROKAR_LIPOPROTEIN"/>
    <property type="match status" value="1"/>
</dbReference>
<proteinExistence type="predicted"/>
<dbReference type="PROSITE" id="PS50297">
    <property type="entry name" value="ANK_REP_REGION"/>
    <property type="match status" value="1"/>
</dbReference>
<dbReference type="InterPro" id="IPR050745">
    <property type="entry name" value="Multifunctional_regulatory"/>
</dbReference>
<accession>A0A502GCS1</accession>
<organism evidence="4 5">
    <name type="scientific">Hymenobacter nivis</name>
    <dbReference type="NCBI Taxonomy" id="1850093"/>
    <lineage>
        <taxon>Bacteria</taxon>
        <taxon>Pseudomonadati</taxon>
        <taxon>Bacteroidota</taxon>
        <taxon>Cytophagia</taxon>
        <taxon>Cytophagales</taxon>
        <taxon>Hymenobacteraceae</taxon>
        <taxon>Hymenobacter</taxon>
    </lineage>
</organism>
<dbReference type="SMART" id="SM00248">
    <property type="entry name" value="ANK"/>
    <property type="match status" value="4"/>
</dbReference>
<dbReference type="AlphaFoldDB" id="A0A502GCS1"/>
<comment type="caution">
    <text evidence="4">The sequence shown here is derived from an EMBL/GenBank/DDBJ whole genome shotgun (WGS) entry which is preliminary data.</text>
</comment>
<feature type="repeat" description="ANK" evidence="3">
    <location>
        <begin position="69"/>
        <end position="101"/>
    </location>
</feature>
<dbReference type="Gene3D" id="1.25.40.20">
    <property type="entry name" value="Ankyrin repeat-containing domain"/>
    <property type="match status" value="1"/>
</dbReference>
<protein>
    <submittedName>
        <fullName evidence="4">Ankyrin repeat domain-containing protein</fullName>
    </submittedName>
</protein>
<name>A0A502GCS1_9BACT</name>
<dbReference type="Pfam" id="PF00023">
    <property type="entry name" value="Ank"/>
    <property type="match status" value="1"/>
</dbReference>
<sequence length="260" mass="29135">MKKLLFLIGALFAAGCSEQSQDLLGDDVKLFASTKAWLLAQAVSRDDTTEIYLILSKNHELINAREPKFGQTLLSWAIYTNHYSAAKALLQHGANPNIRDLHKGITPLINAADKYETSAYVKLLIDYKANPNLAATDSTESHATPLISAAYNRLESVKLLIDAGATVNYEAPYHKSALYAAFTRDRVDIVRYLIIEQGADIKRPITYRSTYDGKEGAPVMVTDLLRNWVFPLDSENYKEKMAIVSYLKLKGEYRKTDIPE</sequence>
<keyword evidence="2 3" id="KW-0040">ANK repeat</keyword>
<keyword evidence="1" id="KW-0677">Repeat</keyword>
<evidence type="ECO:0000256" key="1">
    <source>
        <dbReference type="ARBA" id="ARBA00022737"/>
    </source>
</evidence>
<dbReference type="Pfam" id="PF12796">
    <property type="entry name" value="Ank_2"/>
    <property type="match status" value="1"/>
</dbReference>
<dbReference type="PANTHER" id="PTHR24189">
    <property type="entry name" value="MYOTROPHIN"/>
    <property type="match status" value="1"/>
</dbReference>
<evidence type="ECO:0000313" key="5">
    <source>
        <dbReference type="Proteomes" id="UP000317646"/>
    </source>
</evidence>
<dbReference type="InterPro" id="IPR002110">
    <property type="entry name" value="Ankyrin_rpt"/>
</dbReference>
<dbReference type="EMBL" id="RCYZ01000013">
    <property type="protein sequence ID" value="TPG59462.1"/>
    <property type="molecule type" value="Genomic_DNA"/>
</dbReference>
<reference evidence="4 5" key="1">
    <citation type="journal article" date="2019" name="Environ. Microbiol.">
        <title>Species interactions and distinct microbial communities in high Arctic permafrost affected cryosols are associated with the CH4 and CO2 gas fluxes.</title>
        <authorList>
            <person name="Altshuler I."/>
            <person name="Hamel J."/>
            <person name="Turney S."/>
            <person name="Magnuson E."/>
            <person name="Levesque R."/>
            <person name="Greer C."/>
            <person name="Whyte L.G."/>
        </authorList>
    </citation>
    <scope>NUCLEOTIDE SEQUENCE [LARGE SCALE GENOMIC DNA]</scope>
    <source>
        <strain evidence="4 5">S9.2P</strain>
    </source>
</reference>
<dbReference type="SUPFAM" id="SSF48403">
    <property type="entry name" value="Ankyrin repeat"/>
    <property type="match status" value="1"/>
</dbReference>
<evidence type="ECO:0000256" key="3">
    <source>
        <dbReference type="PROSITE-ProRule" id="PRU00023"/>
    </source>
</evidence>
<dbReference type="PROSITE" id="PS50088">
    <property type="entry name" value="ANK_REPEAT"/>
    <property type="match status" value="1"/>
</dbReference>
<dbReference type="InterPro" id="IPR036770">
    <property type="entry name" value="Ankyrin_rpt-contain_sf"/>
</dbReference>
<dbReference type="Proteomes" id="UP000317646">
    <property type="component" value="Unassembled WGS sequence"/>
</dbReference>
<dbReference type="RefSeq" id="WP_140469480.1">
    <property type="nucleotide sequence ID" value="NZ_RCYZ01000013.1"/>
</dbReference>
<evidence type="ECO:0000256" key="2">
    <source>
        <dbReference type="ARBA" id="ARBA00023043"/>
    </source>
</evidence>
<dbReference type="PANTHER" id="PTHR24189:SF50">
    <property type="entry name" value="ANKYRIN REPEAT AND SOCS BOX PROTEIN 2"/>
    <property type="match status" value="1"/>
</dbReference>